<accession>A0ABR9ABR2</accession>
<dbReference type="RefSeq" id="WP_052075284.1">
    <property type="nucleotide sequence ID" value="NZ_JACYNP010000007.1"/>
</dbReference>
<dbReference type="Pfam" id="PF20192">
    <property type="entry name" value="DUF6555"/>
    <property type="match status" value="1"/>
</dbReference>
<comment type="caution">
    <text evidence="1">The sequence shown here is derived from an EMBL/GenBank/DDBJ whole genome shotgun (WGS) entry which is preliminary data.</text>
</comment>
<evidence type="ECO:0000313" key="2">
    <source>
        <dbReference type="Proteomes" id="UP000625247"/>
    </source>
</evidence>
<protein>
    <submittedName>
        <fullName evidence="1">Uncharacterized protein</fullName>
    </submittedName>
</protein>
<sequence>MSHRSHIDIKPEILMSGQRIFRIHYRFLGEHRVFLQPDSELNEADAWYYACLHAGIGVLHNVSKTREELSALIAHGRRYGLTAVRWAEWA</sequence>
<proteinExistence type="predicted"/>
<dbReference type="Proteomes" id="UP000625247">
    <property type="component" value="Unassembled WGS sequence"/>
</dbReference>
<gene>
    <name evidence="1" type="ORF">IFT62_16300</name>
</gene>
<dbReference type="EMBL" id="JACYNP010000007">
    <property type="protein sequence ID" value="MBD8122779.1"/>
    <property type="molecule type" value="Genomic_DNA"/>
</dbReference>
<dbReference type="InterPro" id="IPR046685">
    <property type="entry name" value="DUF6555"/>
</dbReference>
<evidence type="ECO:0000313" key="1">
    <source>
        <dbReference type="EMBL" id="MBD8122779.1"/>
    </source>
</evidence>
<reference evidence="1 2" key="1">
    <citation type="journal article" date="2020" name="FEMS Microbiol. Ecol.">
        <title>Temporal dynamics of bacterial communities during seed development and maturation.</title>
        <authorList>
            <person name="Chesneau G."/>
            <person name="Torres-Cortes G."/>
            <person name="Briand M."/>
            <person name="Darrasse A."/>
            <person name="Preveaux A."/>
            <person name="Marais C."/>
            <person name="Jacques M.A."/>
            <person name="Shade A."/>
            <person name="Barret M."/>
        </authorList>
    </citation>
    <scope>NUCLEOTIDE SEQUENCE [LARGE SCALE GENOMIC DNA]</scope>
    <source>
        <strain evidence="1 2">CFBP13723</strain>
    </source>
</reference>
<organism evidence="1 2">
    <name type="scientific">Pseudomonas lutea</name>
    <dbReference type="NCBI Taxonomy" id="243924"/>
    <lineage>
        <taxon>Bacteria</taxon>
        <taxon>Pseudomonadati</taxon>
        <taxon>Pseudomonadota</taxon>
        <taxon>Gammaproteobacteria</taxon>
        <taxon>Pseudomonadales</taxon>
        <taxon>Pseudomonadaceae</taxon>
        <taxon>Pseudomonas</taxon>
    </lineage>
</organism>
<name>A0ABR9ABR2_9PSED</name>
<keyword evidence="2" id="KW-1185">Reference proteome</keyword>